<dbReference type="Pfam" id="PF14525">
    <property type="entry name" value="AraC_binding_2"/>
    <property type="match status" value="1"/>
</dbReference>
<keyword evidence="3" id="KW-0238">DNA-binding</keyword>
<evidence type="ECO:0000259" key="6">
    <source>
        <dbReference type="PROSITE" id="PS01124"/>
    </source>
</evidence>
<dbReference type="InterPro" id="IPR035418">
    <property type="entry name" value="AraC-bd_2"/>
</dbReference>
<evidence type="ECO:0000256" key="4">
    <source>
        <dbReference type="ARBA" id="ARBA00023163"/>
    </source>
</evidence>
<dbReference type="PANTHER" id="PTHR46796:SF12">
    <property type="entry name" value="HTH-TYPE DNA-BINDING TRANSCRIPTIONAL ACTIVATOR EUTR"/>
    <property type="match status" value="1"/>
</dbReference>
<dbReference type="SUPFAM" id="SSF46689">
    <property type="entry name" value="Homeodomain-like"/>
    <property type="match status" value="1"/>
</dbReference>
<keyword evidence="2" id="KW-0805">Transcription regulation</keyword>
<dbReference type="GO" id="GO:0009893">
    <property type="term" value="P:positive regulation of metabolic process"/>
    <property type="evidence" value="ECO:0007669"/>
    <property type="project" value="UniProtKB-ARBA"/>
</dbReference>
<protein>
    <submittedName>
        <fullName evidence="7">AraC family transcriptional regulator</fullName>
    </submittedName>
</protein>
<dbReference type="InterPro" id="IPR018062">
    <property type="entry name" value="HTH_AraC-typ_CS"/>
</dbReference>
<dbReference type="AlphaFoldDB" id="A0A085V5C9"/>
<dbReference type="PATRIC" id="fig|317.175.peg.5276"/>
<dbReference type="GO" id="GO:0003700">
    <property type="term" value="F:DNA-binding transcription factor activity"/>
    <property type="evidence" value="ECO:0007669"/>
    <property type="project" value="InterPro"/>
</dbReference>
<evidence type="ECO:0000256" key="5">
    <source>
        <dbReference type="ARBA" id="ARBA00037345"/>
    </source>
</evidence>
<dbReference type="Gene3D" id="1.10.10.60">
    <property type="entry name" value="Homeodomain-like"/>
    <property type="match status" value="1"/>
</dbReference>
<dbReference type="InterPro" id="IPR050204">
    <property type="entry name" value="AraC_XylS_family_regulators"/>
</dbReference>
<dbReference type="InterPro" id="IPR009057">
    <property type="entry name" value="Homeodomain-like_sf"/>
</dbReference>
<comment type="caution">
    <text evidence="7">The sequence shown here is derived from an EMBL/GenBank/DDBJ whole genome shotgun (WGS) entry which is preliminary data.</text>
</comment>
<dbReference type="GO" id="GO:0005737">
    <property type="term" value="C:cytoplasm"/>
    <property type="evidence" value="ECO:0007669"/>
    <property type="project" value="UniProtKB-SubCell"/>
</dbReference>
<dbReference type="Proteomes" id="UP000028631">
    <property type="component" value="Unassembled WGS sequence"/>
</dbReference>
<organism evidence="7 8">
    <name type="scientific">Pseudomonas syringae</name>
    <dbReference type="NCBI Taxonomy" id="317"/>
    <lineage>
        <taxon>Bacteria</taxon>
        <taxon>Pseudomonadati</taxon>
        <taxon>Pseudomonadota</taxon>
        <taxon>Gammaproteobacteria</taxon>
        <taxon>Pseudomonadales</taxon>
        <taxon>Pseudomonadaceae</taxon>
        <taxon>Pseudomonas</taxon>
    </lineage>
</organism>
<gene>
    <name evidence="7" type="ORF">IV01_25320</name>
</gene>
<evidence type="ECO:0000256" key="3">
    <source>
        <dbReference type="ARBA" id="ARBA00023125"/>
    </source>
</evidence>
<dbReference type="PROSITE" id="PS01124">
    <property type="entry name" value="HTH_ARAC_FAMILY_2"/>
    <property type="match status" value="1"/>
</dbReference>
<evidence type="ECO:0000256" key="1">
    <source>
        <dbReference type="ARBA" id="ARBA00004496"/>
    </source>
</evidence>
<accession>A0A085V5C9</accession>
<evidence type="ECO:0000256" key="2">
    <source>
        <dbReference type="ARBA" id="ARBA00023015"/>
    </source>
</evidence>
<keyword evidence="4" id="KW-0804">Transcription</keyword>
<dbReference type="EMBL" id="JPQU01000100">
    <property type="protein sequence ID" value="KFE50642.1"/>
    <property type="molecule type" value="Genomic_DNA"/>
</dbReference>
<dbReference type="SMART" id="SM00342">
    <property type="entry name" value="HTH_ARAC"/>
    <property type="match status" value="1"/>
</dbReference>
<evidence type="ECO:0000313" key="8">
    <source>
        <dbReference type="Proteomes" id="UP000028631"/>
    </source>
</evidence>
<dbReference type="InterPro" id="IPR018060">
    <property type="entry name" value="HTH_AraC"/>
</dbReference>
<proteinExistence type="predicted"/>
<feature type="domain" description="HTH araC/xylS-type" evidence="6">
    <location>
        <begin position="220"/>
        <end position="320"/>
    </location>
</feature>
<name>A0A085V5C9_PSESX</name>
<comment type="function">
    <text evidence="5">Regulatory protein of the TOL plasmid xyl operons. XylS activates the xylXYZLTEGFJQKIH operon required for the degradation of toluene, m-xylene and p-xylene.</text>
</comment>
<dbReference type="GO" id="GO:0043565">
    <property type="term" value="F:sequence-specific DNA binding"/>
    <property type="evidence" value="ECO:0007669"/>
    <property type="project" value="InterPro"/>
</dbReference>
<dbReference type="RefSeq" id="WP_032631780.1">
    <property type="nucleotide sequence ID" value="NZ_JPQU01000100.1"/>
</dbReference>
<keyword evidence="8" id="KW-1185">Reference proteome</keyword>
<comment type="subcellular location">
    <subcellularLocation>
        <location evidence="1">Cytoplasm</location>
    </subcellularLocation>
</comment>
<reference evidence="7 8" key="1">
    <citation type="submission" date="2014-07" db="EMBL/GenBank/DDBJ databases">
        <title>Draft Genome Sequences of Environmental Pseudomonas syringae strains.</title>
        <authorList>
            <person name="Baltrus D.A."/>
            <person name="Berge O."/>
            <person name="Morris C."/>
        </authorList>
    </citation>
    <scope>NUCLEOTIDE SEQUENCE [LARGE SCALE GENOMIC DNA]</scope>
    <source>
        <strain evidence="7 8">GAW0119</strain>
    </source>
</reference>
<sequence>MLTDVSALHRHCLIDSSGYGDIKDRVSQYLWPHNMKMCNGGALHSQLYGVFFGNTALLDLHYGASVNIDAGDISDYYLVRVTLQGAGLVTLGKQTAKLHKGAVTVSSPSQRSVIQIDSDCRNLILRVERRALETQLQNLLGRTLKHPLLFDIQVPADHPGLGAVSATLTYICQLHQQALNAALGPGLSDYVISVLLTHLPHNYSDALLEDFRQLLPRHIKRARDYIEEHLAEPIALSTVAQACEVSIRTLQNGFTRFLSQTPSDYVRSRRLARVHEALQNAGRDVSVTDVLLNHGVSSFGHFAMQYRKQFGCLPSATLRQRS</sequence>
<evidence type="ECO:0000313" key="7">
    <source>
        <dbReference type="EMBL" id="KFE50642.1"/>
    </source>
</evidence>
<dbReference type="Pfam" id="PF12833">
    <property type="entry name" value="HTH_18"/>
    <property type="match status" value="1"/>
</dbReference>
<dbReference type="OrthoDB" id="9023142at2"/>
<dbReference type="PANTHER" id="PTHR46796">
    <property type="entry name" value="HTH-TYPE TRANSCRIPTIONAL ACTIVATOR RHAS-RELATED"/>
    <property type="match status" value="1"/>
</dbReference>
<dbReference type="PROSITE" id="PS00041">
    <property type="entry name" value="HTH_ARAC_FAMILY_1"/>
    <property type="match status" value="1"/>
</dbReference>